<comment type="catalytic activity">
    <reaction evidence="1">
        <text>Hydrolysis of terminal non-reducing N-acetyl-D-hexosamine residues in N-acetyl-beta-D-hexosaminides.</text>
        <dbReference type="EC" id="3.2.1.52"/>
    </reaction>
</comment>
<dbReference type="Pfam" id="PF00728">
    <property type="entry name" value="Glyco_hydro_20"/>
    <property type="match status" value="1"/>
</dbReference>
<evidence type="ECO:0000256" key="3">
    <source>
        <dbReference type="ARBA" id="ARBA00012663"/>
    </source>
</evidence>
<evidence type="ECO:0000256" key="1">
    <source>
        <dbReference type="ARBA" id="ARBA00001231"/>
    </source>
</evidence>
<reference evidence="11" key="1">
    <citation type="submission" date="2022-11" db="UniProtKB">
        <authorList>
            <consortium name="WormBaseParasite"/>
        </authorList>
    </citation>
    <scope>IDENTIFICATION</scope>
</reference>
<dbReference type="PRINTS" id="PR00738">
    <property type="entry name" value="GLHYDRLASE20"/>
</dbReference>
<keyword evidence="6" id="KW-0326">Glycosidase</keyword>
<keyword evidence="4" id="KW-0378">Hydrolase</keyword>
<dbReference type="AlphaFoldDB" id="A0A915IJ71"/>
<dbReference type="InterPro" id="IPR029018">
    <property type="entry name" value="Hex-like_dom2"/>
</dbReference>
<dbReference type="PANTHER" id="PTHR22600:SF21">
    <property type="entry name" value="BETA-HEXOSAMINIDASE A"/>
    <property type="match status" value="1"/>
</dbReference>
<dbReference type="WBParaSite" id="nRc.2.0.1.t14101-RA">
    <property type="protein sequence ID" value="nRc.2.0.1.t14101-RA"/>
    <property type="gene ID" value="nRc.2.0.1.g14101"/>
</dbReference>
<dbReference type="Pfam" id="PF14845">
    <property type="entry name" value="Glycohydro_20b2"/>
    <property type="match status" value="1"/>
</dbReference>
<sequence>MTESELKREHETPKIDITEKIQAQLRNLGGSYTRPTNGFPWPMPQKMELGPENMTVSGENFKFISTLQCDILDEAITRYKKIIFASKESSPVTSSSMVQLNIDVETSCEKYPHENMNENYTLWIWRNGTGLLKAPSIWGALRGLETFSQLFYSLDLKQLYIRTAEITDYPRFGFRGILIDTSRHFVEVPTLLKNLDLMAQNKMNVFHWHIVDDQSFPYESILFPLMSLKGAFTQKHVYTVQDMQKVVEYARLRGIRVVPEFDTPGHTLSWGAGQSGLLTPCYSSGKPDGTFGPIDPTKDSNYDFLMALFREILTLFPDKYVHLGGDEVSFDCWASNPKILEFMNLQGFGNDFAKLEEYYIQHLLSLVRKARNDTGYLVWQEVVDNGVQVKPDTVVHVWKGNNEGEWGAELDRVTVKKLKAVLSSCWYLNYISYGTDWYKYYQCDPQKFTNSNDAQKELVSGILRKPG</sequence>
<evidence type="ECO:0000256" key="5">
    <source>
        <dbReference type="ARBA" id="ARBA00023180"/>
    </source>
</evidence>
<dbReference type="PANTHER" id="PTHR22600">
    <property type="entry name" value="BETA-HEXOSAMINIDASE"/>
    <property type="match status" value="1"/>
</dbReference>
<dbReference type="SUPFAM" id="SSF55545">
    <property type="entry name" value="beta-N-acetylhexosaminidase-like domain"/>
    <property type="match status" value="1"/>
</dbReference>
<evidence type="ECO:0000313" key="11">
    <source>
        <dbReference type="WBParaSite" id="nRc.2.0.1.t14101-RA"/>
    </source>
</evidence>
<evidence type="ECO:0000256" key="2">
    <source>
        <dbReference type="ARBA" id="ARBA00006285"/>
    </source>
</evidence>
<dbReference type="InterPro" id="IPR017853">
    <property type="entry name" value="GH"/>
</dbReference>
<dbReference type="OMA" id="RLWSNEK"/>
<name>A0A915IJ71_ROMCU</name>
<proteinExistence type="inferred from homology"/>
<feature type="domain" description="Glycoside hydrolase family 20 catalytic" evidence="8">
    <location>
        <begin position="172"/>
        <end position="442"/>
    </location>
</feature>
<dbReference type="GO" id="GO:0016020">
    <property type="term" value="C:membrane"/>
    <property type="evidence" value="ECO:0007669"/>
    <property type="project" value="TreeGrafter"/>
</dbReference>
<accession>A0A915IJ71</accession>
<dbReference type="InterPro" id="IPR029019">
    <property type="entry name" value="HEX_eukaryotic_N"/>
</dbReference>
<dbReference type="PIRSF" id="PIRSF001093">
    <property type="entry name" value="B-hxosamndse_ab_euk"/>
    <property type="match status" value="1"/>
</dbReference>
<dbReference type="EC" id="3.2.1.52" evidence="3"/>
<dbReference type="Proteomes" id="UP000887565">
    <property type="component" value="Unplaced"/>
</dbReference>
<evidence type="ECO:0000256" key="4">
    <source>
        <dbReference type="ARBA" id="ARBA00022801"/>
    </source>
</evidence>
<protein>
    <recommendedName>
        <fullName evidence="3">beta-N-acetylhexosaminidase</fullName>
        <ecNumber evidence="3">3.2.1.52</ecNumber>
    </recommendedName>
</protein>
<keyword evidence="5" id="KW-0325">Glycoprotein</keyword>
<dbReference type="GO" id="GO:0006689">
    <property type="term" value="P:ganglioside catabolic process"/>
    <property type="evidence" value="ECO:0007669"/>
    <property type="project" value="TreeGrafter"/>
</dbReference>
<dbReference type="GO" id="GO:0005975">
    <property type="term" value="P:carbohydrate metabolic process"/>
    <property type="evidence" value="ECO:0007669"/>
    <property type="project" value="InterPro"/>
</dbReference>
<evidence type="ECO:0000259" key="8">
    <source>
        <dbReference type="Pfam" id="PF00728"/>
    </source>
</evidence>
<dbReference type="GO" id="GO:0004563">
    <property type="term" value="F:beta-N-acetylhexosaminidase activity"/>
    <property type="evidence" value="ECO:0007669"/>
    <property type="project" value="UniProtKB-EC"/>
</dbReference>
<evidence type="ECO:0000313" key="10">
    <source>
        <dbReference type="Proteomes" id="UP000887565"/>
    </source>
</evidence>
<dbReference type="GO" id="GO:0030203">
    <property type="term" value="P:glycosaminoglycan metabolic process"/>
    <property type="evidence" value="ECO:0007669"/>
    <property type="project" value="TreeGrafter"/>
</dbReference>
<organism evidence="10 11">
    <name type="scientific">Romanomermis culicivorax</name>
    <name type="common">Nematode worm</name>
    <dbReference type="NCBI Taxonomy" id="13658"/>
    <lineage>
        <taxon>Eukaryota</taxon>
        <taxon>Metazoa</taxon>
        <taxon>Ecdysozoa</taxon>
        <taxon>Nematoda</taxon>
        <taxon>Enoplea</taxon>
        <taxon>Dorylaimia</taxon>
        <taxon>Mermithida</taxon>
        <taxon>Mermithoidea</taxon>
        <taxon>Mermithidae</taxon>
        <taxon>Romanomermis</taxon>
    </lineage>
</organism>
<dbReference type="InterPro" id="IPR015883">
    <property type="entry name" value="Glyco_hydro_20_cat"/>
</dbReference>
<feature type="active site" description="Proton donor" evidence="7">
    <location>
        <position position="327"/>
    </location>
</feature>
<feature type="domain" description="Beta-hexosaminidase eukaryotic type N-terminal" evidence="9">
    <location>
        <begin position="40"/>
        <end position="150"/>
    </location>
</feature>
<dbReference type="InterPro" id="IPR025705">
    <property type="entry name" value="Beta_hexosaminidase_sua/sub"/>
</dbReference>
<evidence type="ECO:0000259" key="9">
    <source>
        <dbReference type="Pfam" id="PF14845"/>
    </source>
</evidence>
<dbReference type="Gene3D" id="3.20.20.80">
    <property type="entry name" value="Glycosidases"/>
    <property type="match status" value="1"/>
</dbReference>
<evidence type="ECO:0000256" key="6">
    <source>
        <dbReference type="ARBA" id="ARBA00023295"/>
    </source>
</evidence>
<comment type="similarity">
    <text evidence="2">Belongs to the glycosyl hydrolase 20 family.</text>
</comment>
<dbReference type="SUPFAM" id="SSF51445">
    <property type="entry name" value="(Trans)glycosidases"/>
    <property type="match status" value="1"/>
</dbReference>
<dbReference type="GO" id="GO:0005764">
    <property type="term" value="C:lysosome"/>
    <property type="evidence" value="ECO:0007669"/>
    <property type="project" value="TreeGrafter"/>
</dbReference>
<keyword evidence="10" id="KW-1185">Reference proteome</keyword>
<evidence type="ECO:0000256" key="7">
    <source>
        <dbReference type="PIRSR" id="PIRSR001093-1"/>
    </source>
</evidence>
<dbReference type="Gene3D" id="3.30.379.10">
    <property type="entry name" value="Chitobiase/beta-hexosaminidase domain 2-like"/>
    <property type="match status" value="1"/>
</dbReference>